<gene>
    <name evidence="1" type="ORF">NM208_g7802</name>
</gene>
<evidence type="ECO:0000313" key="2">
    <source>
        <dbReference type="Proteomes" id="UP001148629"/>
    </source>
</evidence>
<accession>A0ACC1S7R5</accession>
<sequence>MKCVTDNCSYSCDKSCELEPYGDIAGLGVLLGFLITAYLVVTLLLGYYIFIYDPSLTPFRAIEDRETKTPHPNIVDEIFIGLVRKIPILNYSRINSQAAQANGSKLEGTLNKCVLLFADIQLVTGTAILISGFFTIRCGLSTYHWQLIVYLAWFSSITHLSTLTFLRHYFQSHRTEKLCRAVGMFLMLALLCFAIVPTAHFFWLDPDDQSATKSPVLPNHHASTLFSIFLLAYGYFVRLAKMSPRLTAAPHKIVRALKEKEKSASNSWHLNISGSWRQFLYNVVLAPLWVALLRWIHIHVDSFTSMFAEVRRDTRYTMGNPGGENTWTFGQILPLALLAAPLLSVVEYFIEYKISLNTTKYPQVPQSIQMTTLPGPNGCDTGNIRPGTSSHSFVAYDSSYAGVIFLTAWYYGLVAGFIFTNAPSNYATVMMVLSVEVLLFQPTIQISWLLWCLWLEKVQFRATIVSSLRIPIFFALFFTSLHEFADGYATALEARKPGIAVATLVKEEY</sequence>
<reference evidence="1" key="1">
    <citation type="submission" date="2022-08" db="EMBL/GenBank/DDBJ databases">
        <title>Genome Sequence of Fusarium decemcellulare.</title>
        <authorList>
            <person name="Buettner E."/>
        </authorList>
    </citation>
    <scope>NUCLEOTIDE SEQUENCE</scope>
    <source>
        <strain evidence="1">Babe19</strain>
    </source>
</reference>
<dbReference type="EMBL" id="JANRMS010000832">
    <property type="protein sequence ID" value="KAJ3533844.1"/>
    <property type="molecule type" value="Genomic_DNA"/>
</dbReference>
<evidence type="ECO:0000313" key="1">
    <source>
        <dbReference type="EMBL" id="KAJ3533844.1"/>
    </source>
</evidence>
<dbReference type="Proteomes" id="UP001148629">
    <property type="component" value="Unassembled WGS sequence"/>
</dbReference>
<proteinExistence type="predicted"/>
<comment type="caution">
    <text evidence="1">The sequence shown here is derived from an EMBL/GenBank/DDBJ whole genome shotgun (WGS) entry which is preliminary data.</text>
</comment>
<keyword evidence="2" id="KW-1185">Reference proteome</keyword>
<organism evidence="1 2">
    <name type="scientific">Fusarium decemcellulare</name>
    <dbReference type="NCBI Taxonomy" id="57161"/>
    <lineage>
        <taxon>Eukaryota</taxon>
        <taxon>Fungi</taxon>
        <taxon>Dikarya</taxon>
        <taxon>Ascomycota</taxon>
        <taxon>Pezizomycotina</taxon>
        <taxon>Sordariomycetes</taxon>
        <taxon>Hypocreomycetidae</taxon>
        <taxon>Hypocreales</taxon>
        <taxon>Nectriaceae</taxon>
        <taxon>Fusarium</taxon>
        <taxon>Fusarium decemcellulare species complex</taxon>
    </lineage>
</organism>
<protein>
    <submittedName>
        <fullName evidence="1">Uncharacterized protein</fullName>
    </submittedName>
</protein>
<name>A0ACC1S7R5_9HYPO</name>